<dbReference type="Proteomes" id="UP000243515">
    <property type="component" value="Unassembled WGS sequence"/>
</dbReference>
<evidence type="ECO:0000313" key="14">
    <source>
        <dbReference type="Proteomes" id="UP000243515"/>
    </source>
</evidence>
<name>A0A232LNT9_9EURO</name>
<dbReference type="InterPro" id="IPR003675">
    <property type="entry name" value="Rce1/LyrA-like_dom"/>
</dbReference>
<evidence type="ECO:0000256" key="4">
    <source>
        <dbReference type="ARBA" id="ARBA00022692"/>
    </source>
</evidence>
<comment type="similarity">
    <text evidence="2">Belongs to the peptidase U48 family.</text>
</comment>
<evidence type="ECO:0000256" key="9">
    <source>
        <dbReference type="ARBA" id="ARBA00047280"/>
    </source>
</evidence>
<evidence type="ECO:0000313" key="13">
    <source>
        <dbReference type="EMBL" id="OXV05823.1"/>
    </source>
</evidence>
<keyword evidence="5" id="KW-0378">Hydrolase</keyword>
<dbReference type="GO" id="GO:0004222">
    <property type="term" value="F:metalloendopeptidase activity"/>
    <property type="evidence" value="ECO:0007669"/>
    <property type="project" value="InterPro"/>
</dbReference>
<evidence type="ECO:0000256" key="10">
    <source>
        <dbReference type="ARBA" id="ARBA00049729"/>
    </source>
</evidence>
<keyword evidence="7 11" id="KW-1133">Transmembrane helix</keyword>
<feature type="transmembrane region" description="Helical" evidence="11">
    <location>
        <begin position="130"/>
        <end position="150"/>
    </location>
</feature>
<evidence type="ECO:0000256" key="1">
    <source>
        <dbReference type="ARBA" id="ARBA00004477"/>
    </source>
</evidence>
<organism evidence="13 14">
    <name type="scientific">Elaphomyces granulatus</name>
    <dbReference type="NCBI Taxonomy" id="519963"/>
    <lineage>
        <taxon>Eukaryota</taxon>
        <taxon>Fungi</taxon>
        <taxon>Dikarya</taxon>
        <taxon>Ascomycota</taxon>
        <taxon>Pezizomycotina</taxon>
        <taxon>Eurotiomycetes</taxon>
        <taxon>Eurotiomycetidae</taxon>
        <taxon>Eurotiales</taxon>
        <taxon>Elaphomycetaceae</taxon>
        <taxon>Elaphomyces</taxon>
    </lineage>
</organism>
<protein>
    <recommendedName>
        <fullName evidence="10">intramembrane prenyl-peptidase Rce1</fullName>
        <ecNumber evidence="10">3.4.26.1</ecNumber>
    </recommendedName>
</protein>
<feature type="transmembrane region" description="Helical" evidence="11">
    <location>
        <begin position="91"/>
        <end position="110"/>
    </location>
</feature>
<sequence length="362" mass="39983">MAPAGLLGRLIDFYSKQPEVPPVLSVQSASLLSVGFPRPEGGRDPFDHSAHPSMLRLLVTLVYVAPLYLSPATRPSPSLSRDAPSVIQARVRVVTTSCVGTTIVMLVLMIRNAHTSAAEALRLLGWWPIQIVDVLRSLLLLLLLFAGPLFERGIAQGGWRTWLKGHDLVQSLRGWLGWRNYVVGPVSEEIIFRSVIISLHLLAKMSATRIVFLSPLYFGIAHVHHCYEFHLTHPDTPVSTALLTSVFQFGYTTVFGWWAAFLYLRTGSLLAVTLAHSFCNWCGLPRLWGRIEPAVQIRPPLSVRSKEDAPGVRILSNGGQLGIAWTVTYYVLLVAGTVAFYSLLWPLTHSNRALASFDATPT</sequence>
<evidence type="ECO:0000256" key="6">
    <source>
        <dbReference type="ARBA" id="ARBA00022824"/>
    </source>
</evidence>
<dbReference type="Pfam" id="PF02517">
    <property type="entry name" value="Rce1-like"/>
    <property type="match status" value="1"/>
</dbReference>
<proteinExistence type="inferred from homology"/>
<feature type="transmembrane region" description="Helical" evidence="11">
    <location>
        <begin position="53"/>
        <end position="70"/>
    </location>
</feature>
<dbReference type="OrthoDB" id="271604at2759"/>
<evidence type="ECO:0000256" key="8">
    <source>
        <dbReference type="ARBA" id="ARBA00023136"/>
    </source>
</evidence>
<dbReference type="GO" id="GO:0005789">
    <property type="term" value="C:endoplasmic reticulum membrane"/>
    <property type="evidence" value="ECO:0007669"/>
    <property type="project" value="UniProtKB-SubCell"/>
</dbReference>
<accession>A0A232LNT9</accession>
<evidence type="ECO:0000259" key="12">
    <source>
        <dbReference type="Pfam" id="PF02517"/>
    </source>
</evidence>
<dbReference type="EC" id="3.4.26.1" evidence="10"/>
<evidence type="ECO:0000256" key="7">
    <source>
        <dbReference type="ARBA" id="ARBA00022989"/>
    </source>
</evidence>
<evidence type="ECO:0000256" key="3">
    <source>
        <dbReference type="ARBA" id="ARBA00022670"/>
    </source>
</evidence>
<keyword evidence="8 11" id="KW-0472">Membrane</keyword>
<feature type="transmembrane region" description="Helical" evidence="11">
    <location>
        <begin position="323"/>
        <end position="344"/>
    </location>
</feature>
<keyword evidence="6" id="KW-0256">Endoplasmic reticulum</keyword>
<keyword evidence="3" id="KW-0645">Protease</keyword>
<comment type="subcellular location">
    <subcellularLocation>
        <location evidence="1">Endoplasmic reticulum membrane</location>
        <topology evidence="1">Multi-pass membrane protein</topology>
    </subcellularLocation>
</comment>
<feature type="transmembrane region" description="Helical" evidence="11">
    <location>
        <begin position="240"/>
        <end position="264"/>
    </location>
</feature>
<evidence type="ECO:0000256" key="11">
    <source>
        <dbReference type="SAM" id="Phobius"/>
    </source>
</evidence>
<reference evidence="13 14" key="1">
    <citation type="journal article" date="2015" name="Environ. Microbiol.">
        <title>Metagenome sequence of Elaphomyces granulatus from sporocarp tissue reveals Ascomycota ectomycorrhizal fingerprints of genome expansion and a Proteobacteria-rich microbiome.</title>
        <authorList>
            <person name="Quandt C.A."/>
            <person name="Kohler A."/>
            <person name="Hesse C.N."/>
            <person name="Sharpton T.J."/>
            <person name="Martin F."/>
            <person name="Spatafora J.W."/>
        </authorList>
    </citation>
    <scope>NUCLEOTIDE SEQUENCE [LARGE SCALE GENOMIC DNA]</scope>
    <source>
        <strain evidence="13 14">OSC145934</strain>
    </source>
</reference>
<feature type="domain" description="CAAX prenyl protease 2/Lysostaphin resistance protein A-like" evidence="12">
    <location>
        <begin position="175"/>
        <end position="281"/>
    </location>
</feature>
<dbReference type="InterPro" id="IPR039731">
    <property type="entry name" value="Rce1"/>
</dbReference>
<evidence type="ECO:0000256" key="5">
    <source>
        <dbReference type="ARBA" id="ARBA00022801"/>
    </source>
</evidence>
<comment type="caution">
    <text evidence="13">The sequence shown here is derived from an EMBL/GenBank/DDBJ whole genome shotgun (WGS) entry which is preliminary data.</text>
</comment>
<dbReference type="PANTHER" id="PTHR13046:SF0">
    <property type="entry name" value="CAAX PRENYL PROTEASE 2"/>
    <property type="match status" value="1"/>
</dbReference>
<dbReference type="EMBL" id="NPHW01006412">
    <property type="protein sequence ID" value="OXV05823.1"/>
    <property type="molecule type" value="Genomic_DNA"/>
</dbReference>
<dbReference type="AlphaFoldDB" id="A0A232LNT9"/>
<dbReference type="GO" id="GO:0071586">
    <property type="term" value="P:CAAX-box protein processing"/>
    <property type="evidence" value="ECO:0007669"/>
    <property type="project" value="InterPro"/>
</dbReference>
<comment type="catalytic activity">
    <reaction evidence="9">
        <text>Hydrolyzes the peptide bond -P2-(S-farnesyl or geranylgeranyl)C-P1'-P2'-P3'-COOH where P1' and P2' are amino acids with aliphatic sidechains and P3' is any C-terminal residue.</text>
        <dbReference type="EC" id="3.4.26.1"/>
    </reaction>
</comment>
<keyword evidence="14" id="KW-1185">Reference proteome</keyword>
<gene>
    <name evidence="13" type="ORF">Egran_06409</name>
</gene>
<dbReference type="PANTHER" id="PTHR13046">
    <property type="entry name" value="PROTEASE U48 CAAX PRENYL PROTEASE RCE1"/>
    <property type="match status" value="1"/>
</dbReference>
<keyword evidence="4 11" id="KW-0812">Transmembrane</keyword>
<evidence type="ECO:0000256" key="2">
    <source>
        <dbReference type="ARBA" id="ARBA00006897"/>
    </source>
</evidence>